<dbReference type="OrthoDB" id="9780552at2"/>
<evidence type="ECO:0000259" key="16">
    <source>
        <dbReference type="Pfam" id="PF14849"/>
    </source>
</evidence>
<evidence type="ECO:0000256" key="6">
    <source>
        <dbReference type="ARBA" id="ARBA00022692"/>
    </source>
</evidence>
<feature type="transmembrane region" description="Helical" evidence="13">
    <location>
        <begin position="6"/>
        <end position="24"/>
    </location>
</feature>
<feature type="compositionally biased region" description="Basic and acidic residues" evidence="14">
    <location>
        <begin position="606"/>
        <end position="618"/>
    </location>
</feature>
<feature type="domain" description="Membrane insertase YidC N-terminal" evidence="16">
    <location>
        <begin position="85"/>
        <end position="341"/>
    </location>
</feature>
<evidence type="ECO:0000256" key="1">
    <source>
        <dbReference type="ARBA" id="ARBA00004429"/>
    </source>
</evidence>
<feature type="transmembrane region" description="Helical" evidence="13">
    <location>
        <begin position="493"/>
        <end position="513"/>
    </location>
</feature>
<feature type="domain" description="Membrane insertase YidC/Oxa/ALB C-terminal" evidence="15">
    <location>
        <begin position="370"/>
        <end position="565"/>
    </location>
</feature>
<evidence type="ECO:0000256" key="13">
    <source>
        <dbReference type="HAMAP-Rule" id="MF_01810"/>
    </source>
</evidence>
<keyword evidence="8 13" id="KW-1133">Transmembrane helix</keyword>
<feature type="transmembrane region" description="Helical" evidence="13">
    <location>
        <begin position="432"/>
        <end position="453"/>
    </location>
</feature>
<evidence type="ECO:0000256" key="7">
    <source>
        <dbReference type="ARBA" id="ARBA00022927"/>
    </source>
</evidence>
<dbReference type="Pfam" id="PF14849">
    <property type="entry name" value="YidC_periplas"/>
    <property type="match status" value="1"/>
</dbReference>
<evidence type="ECO:0000256" key="8">
    <source>
        <dbReference type="ARBA" id="ARBA00022989"/>
    </source>
</evidence>
<dbReference type="InterPro" id="IPR019998">
    <property type="entry name" value="Membr_insert_YidC"/>
</dbReference>
<evidence type="ECO:0000256" key="14">
    <source>
        <dbReference type="SAM" id="MobiDB-lite"/>
    </source>
</evidence>
<dbReference type="InterPro" id="IPR028055">
    <property type="entry name" value="YidC/Oxa/ALB_C"/>
</dbReference>
<gene>
    <name evidence="13 17" type="primary">yidC</name>
    <name evidence="17" type="ORF">EFY79_00325</name>
</gene>
<organism evidence="17 18">
    <name type="scientific">Hanamia caeni</name>
    <dbReference type="NCBI Taxonomy" id="2294116"/>
    <lineage>
        <taxon>Bacteria</taxon>
        <taxon>Pseudomonadati</taxon>
        <taxon>Bacteroidota</taxon>
        <taxon>Chitinophagia</taxon>
        <taxon>Chitinophagales</taxon>
        <taxon>Chitinophagaceae</taxon>
        <taxon>Hanamia</taxon>
    </lineage>
</organism>
<accession>A0A3M9NR52</accession>
<evidence type="ECO:0000256" key="4">
    <source>
        <dbReference type="ARBA" id="ARBA00022448"/>
    </source>
</evidence>
<proteinExistence type="inferred from homology"/>
<dbReference type="GO" id="GO:0015031">
    <property type="term" value="P:protein transport"/>
    <property type="evidence" value="ECO:0007669"/>
    <property type="project" value="UniProtKB-KW"/>
</dbReference>
<dbReference type="InterPro" id="IPR001708">
    <property type="entry name" value="YidC/ALB3/OXA1/COX18"/>
</dbReference>
<keyword evidence="5 13" id="KW-1003">Cell membrane</keyword>
<sequence>MGMDRNTVIGFVLLALLFFGYFFYSQKGQMAAEQQQKHIQDSINRLKPKIDTAARMKAINDSITAKKDTLASAFKQDSTGKEQLLTVENKVLKITFTNKGGQPKEILIKNFKTFDGRPLILQDGSFNDISYAVQTGNQTVQTSDLLFTPSAVQVAADSSQVINFTVQTSGGQSIEHQYIIKPDDYMLGFNIKLDGANQLVPNNIVNLLWKAKATKKEKDIEWETQQSHISYVENGDYDFQHIVKGKDDSQKFDQPVEWLALNQQFFAAAIVAKNKFNSGEISWKSPEDTSKHVIAEASAVLKLDISSAKDAVIPLQLFYGPSDYKILKSYGNQMYNMVPLGSGILAFVKYINRGFIMPVFNFLSSKIASYGLVIALLTIIIRLLISPLTYQSYLSGAKMKLLKPEIEQLKTKFKDDKQAFGMEQMKLFKSAGVNPLGGCIPALFQVPIFFALYDFFNSNIALRHQSFLWAKDLSTYDSIVNLSFSIPFYGSHVSLFTITAAVTSMLISVYGMSNMQDNSNPVMKYIPYIFPVVLIGVFNRMPAALTWYYTVSNVITLLIQFVIQKYIIDHDKIMAKLQENKKKPAAQSKWQERVNAMQQSNAKLKSMKEKSDALKKKR</sequence>
<dbReference type="Pfam" id="PF02096">
    <property type="entry name" value="60KD_IMP"/>
    <property type="match status" value="1"/>
</dbReference>
<evidence type="ECO:0000259" key="15">
    <source>
        <dbReference type="Pfam" id="PF02096"/>
    </source>
</evidence>
<evidence type="ECO:0000313" key="18">
    <source>
        <dbReference type="Proteomes" id="UP000267223"/>
    </source>
</evidence>
<feature type="transmembrane region" description="Helical" evidence="13">
    <location>
        <begin position="547"/>
        <end position="568"/>
    </location>
</feature>
<dbReference type="GO" id="GO:0005886">
    <property type="term" value="C:plasma membrane"/>
    <property type="evidence" value="ECO:0007669"/>
    <property type="project" value="UniProtKB-SubCell"/>
</dbReference>
<evidence type="ECO:0000313" key="17">
    <source>
        <dbReference type="EMBL" id="RNI39787.1"/>
    </source>
</evidence>
<reference evidence="17 18" key="1">
    <citation type="submission" date="2018-11" db="EMBL/GenBank/DDBJ databases">
        <title>Draft genome sequence of Ferruginibacter sp. BO-59.</title>
        <authorList>
            <person name="Im W.T."/>
        </authorList>
    </citation>
    <scope>NUCLEOTIDE SEQUENCE [LARGE SCALE GENOMIC DNA]</scope>
    <source>
        <strain evidence="17 18">BO-59</strain>
    </source>
</reference>
<dbReference type="GO" id="GO:0032977">
    <property type="term" value="F:membrane insertase activity"/>
    <property type="evidence" value="ECO:0007669"/>
    <property type="project" value="InterPro"/>
</dbReference>
<dbReference type="NCBIfam" id="TIGR03592">
    <property type="entry name" value="yidC_oxa1_cterm"/>
    <property type="match status" value="1"/>
</dbReference>
<feature type="transmembrane region" description="Helical" evidence="13">
    <location>
        <begin position="367"/>
        <end position="390"/>
    </location>
</feature>
<dbReference type="Gene3D" id="2.70.98.90">
    <property type="match status" value="1"/>
</dbReference>
<evidence type="ECO:0000256" key="11">
    <source>
        <dbReference type="ARBA" id="ARBA00033245"/>
    </source>
</evidence>
<comment type="similarity">
    <text evidence="2 13">Belongs to the OXA1/ALB3/YidC family. Type 1 subfamily.</text>
</comment>
<dbReference type="CDD" id="cd19961">
    <property type="entry name" value="EcYidC-like_peri"/>
    <property type="match status" value="1"/>
</dbReference>
<keyword evidence="10 13" id="KW-0143">Chaperone</keyword>
<evidence type="ECO:0000256" key="9">
    <source>
        <dbReference type="ARBA" id="ARBA00023136"/>
    </source>
</evidence>
<comment type="function">
    <text evidence="13">Required for the insertion and/or proper folding and/or complex formation of integral membrane proteins into the membrane. Involved in integration of membrane proteins that insert both dependently and independently of the Sec translocase complex, as well as at least some lipoproteins. Aids folding of multispanning membrane proteins.</text>
</comment>
<evidence type="ECO:0000256" key="2">
    <source>
        <dbReference type="ARBA" id="ARBA00010527"/>
    </source>
</evidence>
<feature type="region of interest" description="Disordered" evidence="14">
    <location>
        <begin position="583"/>
        <end position="618"/>
    </location>
</feature>
<dbReference type="GO" id="GO:0051205">
    <property type="term" value="P:protein insertion into membrane"/>
    <property type="evidence" value="ECO:0007669"/>
    <property type="project" value="TreeGrafter"/>
</dbReference>
<evidence type="ECO:0000256" key="5">
    <source>
        <dbReference type="ARBA" id="ARBA00022475"/>
    </source>
</evidence>
<keyword evidence="7 13" id="KW-0653">Protein transport</keyword>
<dbReference type="PANTHER" id="PTHR12428">
    <property type="entry name" value="OXA1"/>
    <property type="match status" value="1"/>
</dbReference>
<dbReference type="NCBIfam" id="TIGR03593">
    <property type="entry name" value="yidC_nterm"/>
    <property type="match status" value="1"/>
</dbReference>
<dbReference type="HAMAP" id="MF_01810">
    <property type="entry name" value="YidC_type1"/>
    <property type="match status" value="1"/>
</dbReference>
<dbReference type="PANTHER" id="PTHR12428:SF65">
    <property type="entry name" value="CYTOCHROME C OXIDASE ASSEMBLY PROTEIN COX18, MITOCHONDRIAL"/>
    <property type="match status" value="1"/>
</dbReference>
<dbReference type="EMBL" id="RJJR01000001">
    <property type="protein sequence ID" value="RNI39787.1"/>
    <property type="molecule type" value="Genomic_DNA"/>
</dbReference>
<name>A0A3M9NR52_9BACT</name>
<evidence type="ECO:0000256" key="12">
    <source>
        <dbReference type="ARBA" id="ARBA00033342"/>
    </source>
</evidence>
<protein>
    <recommendedName>
        <fullName evidence="3 13">Membrane protein insertase YidC</fullName>
    </recommendedName>
    <alternativeName>
        <fullName evidence="12 13">Foldase YidC</fullName>
    </alternativeName>
    <alternativeName>
        <fullName evidence="11 13">Membrane integrase YidC</fullName>
    </alternativeName>
    <alternativeName>
        <fullName evidence="13">Membrane protein YidC</fullName>
    </alternativeName>
</protein>
<keyword evidence="18" id="KW-1185">Reference proteome</keyword>
<evidence type="ECO:0000256" key="3">
    <source>
        <dbReference type="ARBA" id="ARBA00015325"/>
    </source>
</evidence>
<comment type="subcellular location">
    <subcellularLocation>
        <location evidence="1">Cell inner membrane</location>
        <topology evidence="1">Multi-pass membrane protein</topology>
    </subcellularLocation>
    <subcellularLocation>
        <location evidence="13">Cell membrane</location>
        <topology evidence="13">Multi-pass membrane protein</topology>
    </subcellularLocation>
</comment>
<dbReference type="InterPro" id="IPR038221">
    <property type="entry name" value="YidC_periplasmic_sf"/>
</dbReference>
<dbReference type="InterPro" id="IPR047196">
    <property type="entry name" value="YidC_ALB_C"/>
</dbReference>
<dbReference type="PRINTS" id="PR00701">
    <property type="entry name" value="60KDINNERMP"/>
</dbReference>
<dbReference type="InterPro" id="IPR028053">
    <property type="entry name" value="Membr_insert_YidC_N"/>
</dbReference>
<keyword evidence="9 13" id="KW-0472">Membrane</keyword>
<dbReference type="CDD" id="cd20070">
    <property type="entry name" value="5TM_YidC_Alb3"/>
    <property type="match status" value="1"/>
</dbReference>
<comment type="subunit">
    <text evidence="13">Interacts with the Sec translocase complex via SecD. Specifically interacts with transmembrane segments of nascent integral membrane proteins during membrane integration.</text>
</comment>
<dbReference type="NCBIfam" id="NF002356">
    <property type="entry name" value="PRK01318.2-3"/>
    <property type="match status" value="1"/>
</dbReference>
<dbReference type="Proteomes" id="UP000267223">
    <property type="component" value="Unassembled WGS sequence"/>
</dbReference>
<feature type="transmembrane region" description="Helical" evidence="13">
    <location>
        <begin position="525"/>
        <end position="541"/>
    </location>
</feature>
<keyword evidence="4 13" id="KW-0813">Transport</keyword>
<keyword evidence="6 13" id="KW-0812">Transmembrane</keyword>
<evidence type="ECO:0000256" key="10">
    <source>
        <dbReference type="ARBA" id="ARBA00023186"/>
    </source>
</evidence>
<dbReference type="AlphaFoldDB" id="A0A3M9NR52"/>
<comment type="caution">
    <text evidence="17">The sequence shown here is derived from an EMBL/GenBank/DDBJ whole genome shotgun (WGS) entry which is preliminary data.</text>
</comment>